<dbReference type="PaxDb" id="411461-DORFOR_01320"/>
<evidence type="ECO:0000256" key="8">
    <source>
        <dbReference type="ARBA" id="ARBA00023277"/>
    </source>
</evidence>
<evidence type="ECO:0000313" key="10">
    <source>
        <dbReference type="Proteomes" id="UP000005359"/>
    </source>
</evidence>
<accession>B0G4Y0</accession>
<evidence type="ECO:0000256" key="4">
    <source>
        <dbReference type="ARBA" id="ARBA00011233"/>
    </source>
</evidence>
<comment type="similarity">
    <text evidence="3">Belongs to the KHG/KDPG aldolase family.</text>
</comment>
<dbReference type="InterPro" id="IPR000887">
    <property type="entry name" value="Aldlse_KDPG_KHG"/>
</dbReference>
<reference evidence="9 10" key="2">
    <citation type="submission" date="2007-10" db="EMBL/GenBank/DDBJ databases">
        <authorList>
            <person name="Fulton L."/>
            <person name="Clifton S."/>
            <person name="Fulton B."/>
            <person name="Xu J."/>
            <person name="Minx P."/>
            <person name="Pepin K.H."/>
            <person name="Johnson M."/>
            <person name="Thiruvilangam P."/>
            <person name="Bhonagiri V."/>
            <person name="Nash W.E."/>
            <person name="Wang C."/>
            <person name="Mardis E.R."/>
            <person name="Wilson R.K."/>
        </authorList>
    </citation>
    <scope>NUCLEOTIDE SEQUENCE [LARGE SCALE GENOMIC DNA]</scope>
    <source>
        <strain evidence="9 10">ATCC 27755</strain>
    </source>
</reference>
<dbReference type="Proteomes" id="UP000005359">
    <property type="component" value="Unassembled WGS sequence"/>
</dbReference>
<dbReference type="Gene3D" id="3.20.20.70">
    <property type="entry name" value="Aldolase class I"/>
    <property type="match status" value="1"/>
</dbReference>
<keyword evidence="6 9" id="KW-0456">Lyase</keyword>
<dbReference type="SUPFAM" id="SSF51569">
    <property type="entry name" value="Aldolase"/>
    <property type="match status" value="1"/>
</dbReference>
<evidence type="ECO:0000313" key="9">
    <source>
        <dbReference type="EMBL" id="EDR47354.1"/>
    </source>
</evidence>
<dbReference type="InterPro" id="IPR031337">
    <property type="entry name" value="KDPG/KHG_AS_1"/>
</dbReference>
<comment type="caution">
    <text evidence="9">The sequence shown here is derived from an EMBL/GenBank/DDBJ whole genome shotgun (WGS) entry which is preliminary data.</text>
</comment>
<evidence type="ECO:0000256" key="7">
    <source>
        <dbReference type="ARBA" id="ARBA00023270"/>
    </source>
</evidence>
<comment type="pathway">
    <text evidence="2">Carbohydrate acid metabolism; 2-dehydro-3-deoxy-D-gluconate degradation; D-glyceraldehyde 3-phosphate and pyruvate from 2-dehydro-3-deoxy-D-gluconate: step 2/2.</text>
</comment>
<dbReference type="PROSITE" id="PS00160">
    <property type="entry name" value="ALDOLASE_KDPG_KHG_2"/>
    <property type="match status" value="1"/>
</dbReference>
<dbReference type="AlphaFoldDB" id="B0G4Y0"/>
<evidence type="ECO:0000256" key="3">
    <source>
        <dbReference type="ARBA" id="ARBA00006906"/>
    </source>
</evidence>
<dbReference type="PANTHER" id="PTHR30246:SF1">
    <property type="entry name" value="2-DEHYDRO-3-DEOXY-6-PHOSPHOGALACTONATE ALDOLASE-RELATED"/>
    <property type="match status" value="1"/>
</dbReference>
<reference evidence="9 10" key="1">
    <citation type="submission" date="2007-10" db="EMBL/GenBank/DDBJ databases">
        <title>Draft genome sequence of Dorea formicigenerans(ATCC 27755).</title>
        <authorList>
            <person name="Sudarsanam P."/>
            <person name="Ley R."/>
            <person name="Guruge J."/>
            <person name="Turnbaugh P.J."/>
            <person name="Mahowald M."/>
            <person name="Liep D."/>
            <person name="Gordon J."/>
        </authorList>
    </citation>
    <scope>NUCLEOTIDE SEQUENCE [LARGE SCALE GENOMIC DNA]</scope>
    <source>
        <strain evidence="9 10">ATCC 27755</strain>
    </source>
</reference>
<comment type="catalytic activity">
    <reaction evidence="1">
        <text>2-dehydro-3-deoxy-6-phospho-D-gluconate = D-glyceraldehyde 3-phosphate + pyruvate</text>
        <dbReference type="Rhea" id="RHEA:17089"/>
        <dbReference type="ChEBI" id="CHEBI:15361"/>
        <dbReference type="ChEBI" id="CHEBI:57569"/>
        <dbReference type="ChEBI" id="CHEBI:59776"/>
        <dbReference type="EC" id="4.1.2.14"/>
    </reaction>
</comment>
<keyword evidence="8" id="KW-0119">Carbohydrate metabolism</keyword>
<dbReference type="InterPro" id="IPR031338">
    <property type="entry name" value="KDPG/KHG_AS_2"/>
</dbReference>
<proteinExistence type="inferred from homology"/>
<evidence type="ECO:0000256" key="5">
    <source>
        <dbReference type="ARBA" id="ARBA00013063"/>
    </source>
</evidence>
<protein>
    <recommendedName>
        <fullName evidence="5">2-dehydro-3-deoxy-phosphogluconate aldolase</fullName>
        <ecNumber evidence="5">4.1.2.14</ecNumber>
    </recommendedName>
</protein>
<evidence type="ECO:0000256" key="2">
    <source>
        <dbReference type="ARBA" id="ARBA00004736"/>
    </source>
</evidence>
<evidence type="ECO:0000256" key="1">
    <source>
        <dbReference type="ARBA" id="ARBA00000654"/>
    </source>
</evidence>
<dbReference type="PANTHER" id="PTHR30246">
    <property type="entry name" value="2-KETO-3-DEOXY-6-PHOSPHOGLUCONATE ALDOLASE"/>
    <property type="match status" value="1"/>
</dbReference>
<dbReference type="EC" id="4.1.2.14" evidence="5"/>
<comment type="subunit">
    <text evidence="4">Homotrimer.</text>
</comment>
<dbReference type="NCBIfam" id="TIGR01182">
    <property type="entry name" value="eda"/>
    <property type="match status" value="1"/>
</dbReference>
<dbReference type="Pfam" id="PF01081">
    <property type="entry name" value="Aldolase"/>
    <property type="match status" value="1"/>
</dbReference>
<sequence length="223" mass="23989">MKLKKKKEKKIMNEVLEKIQKIGIVPVVVLNDAKDAEPLAKALCNGGLPCAEVTFRTDAAEESIRIMSEKYPEMLIGAGTVLTTEQVDRAVAAGAKFIVSPGLNPKIVKYCVEKNIPITPGICTPSEAEQAIENGLEVVKFFPAEPAGGLKMIKAMAAPYTGLKFMPTGGINATNVKEYLAYDKILACGGSWMVKGSLVEAGEFDKIEAMTKEAVEIVKEVRG</sequence>
<dbReference type="STRING" id="411461.DORFOR_01320"/>
<dbReference type="PROSITE" id="PS00159">
    <property type="entry name" value="ALDOLASE_KDPG_KHG_1"/>
    <property type="match status" value="1"/>
</dbReference>
<dbReference type="GO" id="GO:0008675">
    <property type="term" value="F:2-dehydro-3-deoxy-phosphogluconate aldolase activity"/>
    <property type="evidence" value="ECO:0007669"/>
    <property type="project" value="UniProtKB-EC"/>
</dbReference>
<evidence type="ECO:0000256" key="6">
    <source>
        <dbReference type="ARBA" id="ARBA00023239"/>
    </source>
</evidence>
<dbReference type="eggNOG" id="COG0800">
    <property type="taxonomic scope" value="Bacteria"/>
</dbReference>
<dbReference type="InterPro" id="IPR013785">
    <property type="entry name" value="Aldolase_TIM"/>
</dbReference>
<gene>
    <name evidence="9" type="primary">eda</name>
    <name evidence="9" type="ORF">DORFOR_01320</name>
</gene>
<keyword evidence="7" id="KW-0704">Schiff base</keyword>
<dbReference type="NCBIfam" id="NF004325">
    <property type="entry name" value="PRK05718.1"/>
    <property type="match status" value="1"/>
</dbReference>
<organism evidence="9 10">
    <name type="scientific">Dorea formicigenerans ATCC 27755</name>
    <dbReference type="NCBI Taxonomy" id="411461"/>
    <lineage>
        <taxon>Bacteria</taxon>
        <taxon>Bacillati</taxon>
        <taxon>Bacillota</taxon>
        <taxon>Clostridia</taxon>
        <taxon>Lachnospirales</taxon>
        <taxon>Lachnospiraceae</taxon>
        <taxon>Dorea</taxon>
    </lineage>
</organism>
<dbReference type="CDD" id="cd00452">
    <property type="entry name" value="KDPG_aldolase"/>
    <property type="match status" value="1"/>
</dbReference>
<dbReference type="EMBL" id="AAXA02000012">
    <property type="protein sequence ID" value="EDR47354.1"/>
    <property type="molecule type" value="Genomic_DNA"/>
</dbReference>
<name>B0G4Y0_9FIRM</name>